<dbReference type="GO" id="GO:0004519">
    <property type="term" value="F:endonuclease activity"/>
    <property type="evidence" value="ECO:0007669"/>
    <property type="project" value="UniProtKB-KW"/>
</dbReference>
<keyword evidence="1" id="KW-0540">Nuclease</keyword>
<keyword evidence="8" id="KW-1185">Reference proteome</keyword>
<evidence type="ECO:0000256" key="1">
    <source>
        <dbReference type="ARBA" id="ARBA00022722"/>
    </source>
</evidence>
<keyword evidence="5" id="KW-0732">Signal</keyword>
<evidence type="ECO:0000313" key="8">
    <source>
        <dbReference type="Proteomes" id="UP000246569"/>
    </source>
</evidence>
<comment type="caution">
    <text evidence="7">The sequence shown here is derived from an EMBL/GenBank/DDBJ whole genome shotgun (WGS) entry which is preliminary data.</text>
</comment>
<dbReference type="RefSeq" id="WP_110017028.1">
    <property type="nucleotide sequence ID" value="NZ_QGTJ01000001.1"/>
</dbReference>
<feature type="domain" description="TNase-like" evidence="6">
    <location>
        <begin position="21"/>
        <end position="142"/>
    </location>
</feature>
<dbReference type="InterPro" id="IPR002071">
    <property type="entry name" value="Thermonucl_AS"/>
</dbReference>
<evidence type="ECO:0000256" key="2">
    <source>
        <dbReference type="ARBA" id="ARBA00022759"/>
    </source>
</evidence>
<protein>
    <submittedName>
        <fullName evidence="7">Endonuclease YncB(Thermonuclease family)</fullName>
    </submittedName>
</protein>
<dbReference type="PANTHER" id="PTHR12302">
    <property type="entry name" value="EBNA2 BINDING PROTEIN P100"/>
    <property type="match status" value="1"/>
</dbReference>
<dbReference type="Proteomes" id="UP000246569">
    <property type="component" value="Unassembled WGS sequence"/>
</dbReference>
<proteinExistence type="predicted"/>
<evidence type="ECO:0000256" key="4">
    <source>
        <dbReference type="SAM" id="MobiDB-lite"/>
    </source>
</evidence>
<sequence>MSLWRVILISAISTTALAEEPPVSCRVVGVHDGDTLTCLTADQRQIKVRLGEIDAPEIKQPWGDRSKQGLSNLCFGRQATLNVQDTDRYGRTVARVICDGRDANVEQLHAGLAWLYRQYLRDTALIAIEQESIKAKRGLWGDAQPIPPWEWRRGIRENGQPAQPPSPAAPITKPDAPLSTFTCSGKTRCGQMTSCAEARFYLEQCGVIRLDGDHDGTPCESICR</sequence>
<dbReference type="OrthoDB" id="9805504at2"/>
<evidence type="ECO:0000259" key="6">
    <source>
        <dbReference type="PROSITE" id="PS50830"/>
    </source>
</evidence>
<dbReference type="PANTHER" id="PTHR12302:SF3">
    <property type="entry name" value="SERINE_THREONINE-PROTEIN KINASE 31"/>
    <property type="match status" value="1"/>
</dbReference>
<feature type="chain" id="PRO_5016367608" evidence="5">
    <location>
        <begin position="19"/>
        <end position="224"/>
    </location>
</feature>
<evidence type="ECO:0000256" key="5">
    <source>
        <dbReference type="SAM" id="SignalP"/>
    </source>
</evidence>
<dbReference type="InterPro" id="IPR008613">
    <property type="entry name" value="Excalibur_Ca-bd_domain"/>
</dbReference>
<keyword evidence="2 7" id="KW-0255">Endonuclease</keyword>
<dbReference type="InterPro" id="IPR035437">
    <property type="entry name" value="SNase_OB-fold_sf"/>
</dbReference>
<organism evidence="7 8">
    <name type="scientific">Plasticicumulans acidivorans</name>
    <dbReference type="NCBI Taxonomy" id="886464"/>
    <lineage>
        <taxon>Bacteria</taxon>
        <taxon>Pseudomonadati</taxon>
        <taxon>Pseudomonadota</taxon>
        <taxon>Gammaproteobacteria</taxon>
        <taxon>Candidatus Competibacteraceae</taxon>
        <taxon>Plasticicumulans</taxon>
    </lineage>
</organism>
<dbReference type="InterPro" id="IPR016071">
    <property type="entry name" value="Staphylococal_nuclease_OB-fold"/>
</dbReference>
<dbReference type="PROSITE" id="PS01123">
    <property type="entry name" value="TNASE_1"/>
    <property type="match status" value="1"/>
</dbReference>
<evidence type="ECO:0000313" key="7">
    <source>
        <dbReference type="EMBL" id="PWV66017.1"/>
    </source>
</evidence>
<dbReference type="PROSITE" id="PS50830">
    <property type="entry name" value="TNASE_3"/>
    <property type="match status" value="1"/>
</dbReference>
<gene>
    <name evidence="7" type="ORF">C7443_101505</name>
</gene>
<reference evidence="7 8" key="1">
    <citation type="submission" date="2018-05" db="EMBL/GenBank/DDBJ databases">
        <title>Genomic Encyclopedia of Type Strains, Phase IV (KMG-IV): sequencing the most valuable type-strain genomes for metagenomic binning, comparative biology and taxonomic classification.</title>
        <authorList>
            <person name="Goeker M."/>
        </authorList>
    </citation>
    <scope>NUCLEOTIDE SEQUENCE [LARGE SCALE GENOMIC DNA]</scope>
    <source>
        <strain evidence="7 8">DSM 23606</strain>
    </source>
</reference>
<dbReference type="GO" id="GO:0003676">
    <property type="term" value="F:nucleic acid binding"/>
    <property type="evidence" value="ECO:0007669"/>
    <property type="project" value="InterPro"/>
</dbReference>
<feature type="signal peptide" evidence="5">
    <location>
        <begin position="1"/>
        <end position="18"/>
    </location>
</feature>
<evidence type="ECO:0000256" key="3">
    <source>
        <dbReference type="ARBA" id="ARBA00022801"/>
    </source>
</evidence>
<dbReference type="EMBL" id="QGTJ01000001">
    <property type="protein sequence ID" value="PWV66017.1"/>
    <property type="molecule type" value="Genomic_DNA"/>
</dbReference>
<keyword evidence="3" id="KW-0378">Hydrolase</keyword>
<dbReference type="Gene3D" id="2.40.50.90">
    <property type="match status" value="1"/>
</dbReference>
<dbReference type="AlphaFoldDB" id="A0A317N0K9"/>
<dbReference type="Pfam" id="PF05901">
    <property type="entry name" value="Excalibur"/>
    <property type="match status" value="1"/>
</dbReference>
<feature type="region of interest" description="Disordered" evidence="4">
    <location>
        <begin position="155"/>
        <end position="175"/>
    </location>
</feature>
<dbReference type="Pfam" id="PF00565">
    <property type="entry name" value="SNase"/>
    <property type="match status" value="1"/>
</dbReference>
<dbReference type="SUPFAM" id="SSF50199">
    <property type="entry name" value="Staphylococcal nuclease"/>
    <property type="match status" value="1"/>
</dbReference>
<name>A0A317N0K9_9GAMM</name>
<accession>A0A317N0K9</accession>
<dbReference type="SMART" id="SM00318">
    <property type="entry name" value="SNc"/>
    <property type="match status" value="1"/>
</dbReference>
<dbReference type="GO" id="GO:0016787">
    <property type="term" value="F:hydrolase activity"/>
    <property type="evidence" value="ECO:0007669"/>
    <property type="project" value="UniProtKB-KW"/>
</dbReference>